<evidence type="ECO:0000256" key="3">
    <source>
        <dbReference type="ARBA" id="ARBA00022989"/>
    </source>
</evidence>
<evidence type="ECO:0000256" key="5">
    <source>
        <dbReference type="ARBA" id="ARBA00023136"/>
    </source>
</evidence>
<dbReference type="GO" id="GO:0004930">
    <property type="term" value="F:G protein-coupled receptor activity"/>
    <property type="evidence" value="ECO:0007669"/>
    <property type="project" value="UniProtKB-KW"/>
</dbReference>
<feature type="transmembrane region" description="Helical" evidence="8">
    <location>
        <begin position="146"/>
        <end position="174"/>
    </location>
</feature>
<keyword evidence="7" id="KW-0807">Transducer</keyword>
<evidence type="ECO:0000313" key="10">
    <source>
        <dbReference type="Ensembl" id="ENSCSEP00000028530.1"/>
    </source>
</evidence>
<evidence type="ECO:0000256" key="4">
    <source>
        <dbReference type="ARBA" id="ARBA00023040"/>
    </source>
</evidence>
<feature type="domain" description="G-protein coupled receptors family 1 profile" evidence="9">
    <location>
        <begin position="39"/>
        <end position="379"/>
    </location>
</feature>
<reference evidence="10" key="3">
    <citation type="submission" date="2025-09" db="UniProtKB">
        <authorList>
            <consortium name="Ensembl"/>
        </authorList>
    </citation>
    <scope>IDENTIFICATION</scope>
</reference>
<dbReference type="InParanoid" id="A0A3P8WV23"/>
<sequence length="384" mass="43615">MWNQTKWYHDDQRDTVVDFFFHLLNCTVLGVTLTLGLPGNLWVCWLVFKTRSLQTSDNALLVSLAVSDLLKCSVDTPLLLFSFLSYSRKDGPASVSIPVGMCTLQQFTYALCCCVQLLTLAGISVERFQAIAFPFQTERRKARVRVWIPSIWLCGLILAAVSLTLSSEALFYLLCYPHLVTEERLQHPDPFGTYVLVPVWCLSIILIVVHYTRIFKVVRNHRRNVFSRGVQLRSTVSNHVWAWLSAPQSARRVSSHGFCGPAAPRRSVVLVVEPGEEREEGTPLRAAPEIVGAVCLITPGARERGKKRMEGKVAQRFGYIIVAFTLFWTPLVIILLLRAMCRNPDKVSTILKKAQLNLSFQHIIKQVFSLYCSLRIIFFSPHWF</sequence>
<evidence type="ECO:0000313" key="11">
    <source>
        <dbReference type="Proteomes" id="UP000265120"/>
    </source>
</evidence>
<keyword evidence="3 8" id="KW-1133">Transmembrane helix</keyword>
<dbReference type="PANTHER" id="PTHR45695:SF15">
    <property type="entry name" value="OPSIN RH2"/>
    <property type="match status" value="1"/>
</dbReference>
<evidence type="ECO:0000259" key="9">
    <source>
        <dbReference type="PROSITE" id="PS50262"/>
    </source>
</evidence>
<dbReference type="AlphaFoldDB" id="A0A3P8WV23"/>
<reference evidence="10" key="2">
    <citation type="submission" date="2025-08" db="UniProtKB">
        <authorList>
            <consortium name="Ensembl"/>
        </authorList>
    </citation>
    <scope>IDENTIFICATION</scope>
</reference>
<keyword evidence="5 8" id="KW-0472">Membrane</keyword>
<evidence type="ECO:0000256" key="6">
    <source>
        <dbReference type="ARBA" id="ARBA00023170"/>
    </source>
</evidence>
<feature type="transmembrane region" description="Helical" evidence="8">
    <location>
        <begin position="20"/>
        <end position="48"/>
    </location>
</feature>
<dbReference type="Proteomes" id="UP000265120">
    <property type="component" value="Chromosome 10"/>
</dbReference>
<keyword evidence="11" id="KW-1185">Reference proteome</keyword>
<keyword evidence="6" id="KW-0675">Receptor</keyword>
<dbReference type="InterPro" id="IPR000276">
    <property type="entry name" value="GPCR_Rhodpsn"/>
</dbReference>
<proteinExistence type="predicted"/>
<dbReference type="PANTHER" id="PTHR45695">
    <property type="entry name" value="LEUCOKININ RECEPTOR-RELATED"/>
    <property type="match status" value="1"/>
</dbReference>
<evidence type="ECO:0000256" key="8">
    <source>
        <dbReference type="SAM" id="Phobius"/>
    </source>
</evidence>
<feature type="transmembrane region" description="Helical" evidence="8">
    <location>
        <begin position="194"/>
        <end position="214"/>
    </location>
</feature>
<dbReference type="PRINTS" id="PR00237">
    <property type="entry name" value="GPCRRHODOPSN"/>
</dbReference>
<protein>
    <recommendedName>
        <fullName evidence="9">G-protein coupled receptors family 1 profile domain-containing protein</fullName>
    </recommendedName>
</protein>
<accession>A0A3P8WV23</accession>
<dbReference type="Ensembl" id="ENSCSET00000028912.1">
    <property type="protein sequence ID" value="ENSCSEP00000028530.1"/>
    <property type="gene ID" value="ENSCSEG00000018263.1"/>
</dbReference>
<dbReference type="STRING" id="244447.ENSCSEP00000028530"/>
<organism evidence="10 11">
    <name type="scientific">Cynoglossus semilaevis</name>
    <name type="common">Tongue sole</name>
    <dbReference type="NCBI Taxonomy" id="244447"/>
    <lineage>
        <taxon>Eukaryota</taxon>
        <taxon>Metazoa</taxon>
        <taxon>Chordata</taxon>
        <taxon>Craniata</taxon>
        <taxon>Vertebrata</taxon>
        <taxon>Euteleostomi</taxon>
        <taxon>Actinopterygii</taxon>
        <taxon>Neopterygii</taxon>
        <taxon>Teleostei</taxon>
        <taxon>Neoteleostei</taxon>
        <taxon>Acanthomorphata</taxon>
        <taxon>Carangaria</taxon>
        <taxon>Pleuronectiformes</taxon>
        <taxon>Pleuronectoidei</taxon>
        <taxon>Cynoglossidae</taxon>
        <taxon>Cynoglossinae</taxon>
        <taxon>Cynoglossus</taxon>
    </lineage>
</organism>
<feature type="transmembrane region" description="Helical" evidence="8">
    <location>
        <begin position="317"/>
        <end position="337"/>
    </location>
</feature>
<keyword evidence="4" id="KW-0297">G-protein coupled receptor</keyword>
<reference evidence="10 11" key="1">
    <citation type="journal article" date="2014" name="Nat. Genet.">
        <title>Whole-genome sequence of a flatfish provides insights into ZW sex chromosome evolution and adaptation to a benthic lifestyle.</title>
        <authorList>
            <person name="Chen S."/>
            <person name="Zhang G."/>
            <person name="Shao C."/>
            <person name="Huang Q."/>
            <person name="Liu G."/>
            <person name="Zhang P."/>
            <person name="Song W."/>
            <person name="An N."/>
            <person name="Chalopin D."/>
            <person name="Volff J.N."/>
            <person name="Hong Y."/>
            <person name="Li Q."/>
            <person name="Sha Z."/>
            <person name="Zhou H."/>
            <person name="Xie M."/>
            <person name="Yu Q."/>
            <person name="Liu Y."/>
            <person name="Xiang H."/>
            <person name="Wang N."/>
            <person name="Wu K."/>
            <person name="Yang C."/>
            <person name="Zhou Q."/>
            <person name="Liao X."/>
            <person name="Yang L."/>
            <person name="Hu Q."/>
            <person name="Zhang J."/>
            <person name="Meng L."/>
            <person name="Jin L."/>
            <person name="Tian Y."/>
            <person name="Lian J."/>
            <person name="Yang J."/>
            <person name="Miao G."/>
            <person name="Liu S."/>
            <person name="Liang Z."/>
            <person name="Yan F."/>
            <person name="Li Y."/>
            <person name="Sun B."/>
            <person name="Zhang H."/>
            <person name="Zhang J."/>
            <person name="Zhu Y."/>
            <person name="Du M."/>
            <person name="Zhao Y."/>
            <person name="Schartl M."/>
            <person name="Tang Q."/>
            <person name="Wang J."/>
        </authorList>
    </citation>
    <scope>NUCLEOTIDE SEQUENCE</scope>
</reference>
<dbReference type="Pfam" id="PF00001">
    <property type="entry name" value="7tm_1"/>
    <property type="match status" value="1"/>
</dbReference>
<dbReference type="GeneTree" id="ENSGT00940000164736"/>
<feature type="transmembrane region" description="Helical" evidence="8">
    <location>
        <begin position="106"/>
        <end position="125"/>
    </location>
</feature>
<dbReference type="OMA" id="QRFGYII"/>
<keyword evidence="2 8" id="KW-0812">Transmembrane</keyword>
<comment type="subcellular location">
    <subcellularLocation>
        <location evidence="1">Membrane</location>
        <topology evidence="1">Multi-pass membrane protein</topology>
    </subcellularLocation>
</comment>
<dbReference type="Gene3D" id="1.20.1070.10">
    <property type="entry name" value="Rhodopsin 7-helix transmembrane proteins"/>
    <property type="match status" value="1"/>
</dbReference>
<dbReference type="PROSITE" id="PS50262">
    <property type="entry name" value="G_PROTEIN_RECEP_F1_2"/>
    <property type="match status" value="1"/>
</dbReference>
<evidence type="ECO:0000256" key="1">
    <source>
        <dbReference type="ARBA" id="ARBA00004141"/>
    </source>
</evidence>
<evidence type="ECO:0000256" key="7">
    <source>
        <dbReference type="ARBA" id="ARBA00023224"/>
    </source>
</evidence>
<dbReference type="CDD" id="cd00637">
    <property type="entry name" value="7tm_classA_rhodopsin-like"/>
    <property type="match status" value="1"/>
</dbReference>
<evidence type="ECO:0000256" key="2">
    <source>
        <dbReference type="ARBA" id="ARBA00022692"/>
    </source>
</evidence>
<dbReference type="GO" id="GO:0005886">
    <property type="term" value="C:plasma membrane"/>
    <property type="evidence" value="ECO:0007669"/>
    <property type="project" value="TreeGrafter"/>
</dbReference>
<name>A0A3P8WV23_CYNSE</name>
<dbReference type="SUPFAM" id="SSF81321">
    <property type="entry name" value="Family A G protein-coupled receptor-like"/>
    <property type="match status" value="1"/>
</dbReference>
<dbReference type="InterPro" id="IPR017452">
    <property type="entry name" value="GPCR_Rhodpsn_7TM"/>
</dbReference>